<gene>
    <name evidence="1" type="ORF">HPLM_LOCUS3293</name>
</gene>
<dbReference type="Proteomes" id="UP000268014">
    <property type="component" value="Unassembled WGS sequence"/>
</dbReference>
<protein>
    <submittedName>
        <fullName evidence="3">Ovule protein</fullName>
    </submittedName>
</protein>
<evidence type="ECO:0000313" key="2">
    <source>
        <dbReference type="Proteomes" id="UP000268014"/>
    </source>
</evidence>
<accession>A0A0N4W120</accession>
<evidence type="ECO:0000313" key="3">
    <source>
        <dbReference type="WBParaSite" id="HPLM_0000330101-mRNA-1"/>
    </source>
</evidence>
<keyword evidence="2" id="KW-1185">Reference proteome</keyword>
<evidence type="ECO:0000313" key="1">
    <source>
        <dbReference type="EMBL" id="VDO20577.1"/>
    </source>
</evidence>
<dbReference type="WBParaSite" id="HPLM_0000330101-mRNA-1">
    <property type="protein sequence ID" value="HPLM_0000330101-mRNA-1"/>
    <property type="gene ID" value="HPLM_0000330101"/>
</dbReference>
<dbReference type="AlphaFoldDB" id="A0A0N4W120"/>
<proteinExistence type="predicted"/>
<reference evidence="3" key="1">
    <citation type="submission" date="2017-02" db="UniProtKB">
        <authorList>
            <consortium name="WormBaseParasite"/>
        </authorList>
    </citation>
    <scope>IDENTIFICATION</scope>
</reference>
<sequence length="76" mass="8296">MIGGGKRASTRQVDDMAKIINSTTGSTESCIKRLVPRQTLHKDSFLTIPYSYSFGLARKNKLKEATGHENGLGPES</sequence>
<organism evidence="3">
    <name type="scientific">Haemonchus placei</name>
    <name type="common">Barber's pole worm</name>
    <dbReference type="NCBI Taxonomy" id="6290"/>
    <lineage>
        <taxon>Eukaryota</taxon>
        <taxon>Metazoa</taxon>
        <taxon>Ecdysozoa</taxon>
        <taxon>Nematoda</taxon>
        <taxon>Chromadorea</taxon>
        <taxon>Rhabditida</taxon>
        <taxon>Rhabditina</taxon>
        <taxon>Rhabditomorpha</taxon>
        <taxon>Strongyloidea</taxon>
        <taxon>Trichostrongylidae</taxon>
        <taxon>Haemonchus</taxon>
    </lineage>
</organism>
<reference evidence="1 2" key="2">
    <citation type="submission" date="2018-11" db="EMBL/GenBank/DDBJ databases">
        <authorList>
            <consortium name="Pathogen Informatics"/>
        </authorList>
    </citation>
    <scope>NUCLEOTIDE SEQUENCE [LARGE SCALE GENOMIC DNA]</scope>
    <source>
        <strain evidence="1 2">MHpl1</strain>
    </source>
</reference>
<dbReference type="EMBL" id="UZAF01016108">
    <property type="protein sequence ID" value="VDO20577.1"/>
    <property type="molecule type" value="Genomic_DNA"/>
</dbReference>
<name>A0A0N4W120_HAEPC</name>